<evidence type="ECO:0000313" key="1">
    <source>
        <dbReference type="EMBL" id="BAH73612.1"/>
    </source>
</evidence>
<dbReference type="Proteomes" id="UP000009071">
    <property type="component" value="Chromosome"/>
</dbReference>
<sequence length="210" mass="23638">MPDAAISEALFLKSDKLVLNIAGSKSSQAAPNDNSEAALEWLIVRSDKFKKQFKLEHLERQLPVGLFDGTVSDESRVFCGRKSAIDLFGTDLERQFWIFELKQRQNNKMGVVSELFFYAFLIRDVLRERIMMPDGPSLRFSGGVRRAIMNCKSVKACFLAPEFHPLLCGGIILDLLNSATTKIDWPVSFQMIKISDFGDVIGPEFDACVH</sequence>
<dbReference type="STRING" id="573370.DMR_01210"/>
<dbReference type="AlphaFoldDB" id="C4XTU7"/>
<dbReference type="KEGG" id="dma:DMR_01210"/>
<accession>C4XTU7</accession>
<evidence type="ECO:0000313" key="2">
    <source>
        <dbReference type="Proteomes" id="UP000009071"/>
    </source>
</evidence>
<name>C4XTU7_SOLM1</name>
<keyword evidence="2" id="KW-1185">Reference proteome</keyword>
<dbReference type="EMBL" id="AP010904">
    <property type="protein sequence ID" value="BAH73612.1"/>
    <property type="molecule type" value="Genomic_DNA"/>
</dbReference>
<dbReference type="RefSeq" id="WP_012749705.1">
    <property type="nucleotide sequence ID" value="NC_012796.1"/>
</dbReference>
<reference evidence="1 2" key="1">
    <citation type="journal article" date="2009" name="Genome Res.">
        <title>Whole genome sequence of Desulfovibrio magneticus strain RS-1 revealed common gene clusters in magnetotactic bacteria.</title>
        <authorList>
            <person name="Nakazawa H."/>
            <person name="Arakaki A."/>
            <person name="Narita-Yamada S."/>
            <person name="Yashiro I."/>
            <person name="Jinno K."/>
            <person name="Aoki N."/>
            <person name="Tsuruyama A."/>
            <person name="Okamura Y."/>
            <person name="Tanikawa S."/>
            <person name="Fujita N."/>
            <person name="Takeyama H."/>
            <person name="Matsunaga T."/>
        </authorList>
    </citation>
    <scope>NUCLEOTIDE SEQUENCE [LARGE SCALE GENOMIC DNA]</scope>
    <source>
        <strain evidence="2">ATCC 700980 / DSM 13731 / RS-1</strain>
    </source>
</reference>
<gene>
    <name evidence="1" type="ordered locus">DMR_01210</name>
</gene>
<proteinExistence type="predicted"/>
<dbReference type="eggNOG" id="ENOG502ZHEQ">
    <property type="taxonomic scope" value="Bacteria"/>
</dbReference>
<dbReference type="OrthoDB" id="1093522at2"/>
<organism evidence="1 2">
    <name type="scientific">Solidesulfovibrio magneticus (strain ATCC 700980 / DSM 13731 / RS-1)</name>
    <name type="common">Desulfovibrio magneticus</name>
    <dbReference type="NCBI Taxonomy" id="573370"/>
    <lineage>
        <taxon>Bacteria</taxon>
        <taxon>Pseudomonadati</taxon>
        <taxon>Thermodesulfobacteriota</taxon>
        <taxon>Desulfovibrionia</taxon>
        <taxon>Desulfovibrionales</taxon>
        <taxon>Desulfovibrionaceae</taxon>
        <taxon>Solidesulfovibrio</taxon>
    </lineage>
</organism>
<protein>
    <submittedName>
        <fullName evidence="1">Uncharacterized protein</fullName>
    </submittedName>
</protein>
<dbReference type="HOGENOM" id="CLU_1308458_0_0_7"/>